<dbReference type="PROSITE" id="PS50835">
    <property type="entry name" value="IG_LIKE"/>
    <property type="match status" value="3"/>
</dbReference>
<evidence type="ECO:0000256" key="7">
    <source>
        <dbReference type="ARBA" id="ARBA00023180"/>
    </source>
</evidence>
<reference evidence="12" key="1">
    <citation type="submission" date="2013-07" db="EMBL/GenBank/DDBJ databases">
        <authorList>
            <person name="Geib S."/>
        </authorList>
    </citation>
    <scope>NUCLEOTIDE SEQUENCE</scope>
</reference>
<dbReference type="InterPro" id="IPR003599">
    <property type="entry name" value="Ig_sub"/>
</dbReference>
<keyword evidence="10" id="KW-0812">Transmembrane</keyword>
<accession>W8BS30</accession>
<evidence type="ECO:0000256" key="1">
    <source>
        <dbReference type="ARBA" id="ARBA00004236"/>
    </source>
</evidence>
<dbReference type="CTD" id="33795"/>
<dbReference type="PANTHER" id="PTHR12231:SF272">
    <property type="entry name" value="DPR-INTERACTING PROTEIN THETA"/>
    <property type="match status" value="1"/>
</dbReference>
<dbReference type="GeneID" id="101452415"/>
<dbReference type="FunFam" id="2.60.40.10:FF:000376">
    <property type="entry name" value="CLUMA_CG000981, isoform A"/>
    <property type="match status" value="1"/>
</dbReference>
<organism evidence="12">
    <name type="scientific">Ceratitis capitata</name>
    <name type="common">Mediterranean fruit fly</name>
    <name type="synonym">Tephritis capitata</name>
    <dbReference type="NCBI Taxonomy" id="7213"/>
    <lineage>
        <taxon>Eukaryota</taxon>
        <taxon>Metazoa</taxon>
        <taxon>Ecdysozoa</taxon>
        <taxon>Arthropoda</taxon>
        <taxon>Hexapoda</taxon>
        <taxon>Insecta</taxon>
        <taxon>Pterygota</taxon>
        <taxon>Neoptera</taxon>
        <taxon>Endopterygota</taxon>
        <taxon>Diptera</taxon>
        <taxon>Brachycera</taxon>
        <taxon>Muscomorpha</taxon>
        <taxon>Tephritoidea</taxon>
        <taxon>Tephritidae</taxon>
        <taxon>Ceratitis</taxon>
        <taxon>Ceratitis</taxon>
    </lineage>
</organism>
<dbReference type="AlphaFoldDB" id="W8BS30"/>
<evidence type="ECO:0000256" key="6">
    <source>
        <dbReference type="ARBA" id="ARBA00023157"/>
    </source>
</evidence>
<dbReference type="GO" id="GO:0005886">
    <property type="term" value="C:plasma membrane"/>
    <property type="evidence" value="ECO:0007669"/>
    <property type="project" value="UniProtKB-SubCell"/>
</dbReference>
<dbReference type="InterPro" id="IPR013098">
    <property type="entry name" value="Ig_I-set"/>
</dbReference>
<dbReference type="SMART" id="SM00409">
    <property type="entry name" value="IG"/>
    <property type="match status" value="3"/>
</dbReference>
<evidence type="ECO:0000256" key="3">
    <source>
        <dbReference type="ARBA" id="ARBA00022729"/>
    </source>
</evidence>
<feature type="domain" description="Ig-like" evidence="11">
    <location>
        <begin position="418"/>
        <end position="509"/>
    </location>
</feature>
<dbReference type="Pfam" id="PF07679">
    <property type="entry name" value="I-set"/>
    <property type="match status" value="1"/>
</dbReference>
<comment type="subcellular location">
    <subcellularLocation>
        <location evidence="1">Cell membrane</location>
    </subcellularLocation>
</comment>
<dbReference type="InterPro" id="IPR007110">
    <property type="entry name" value="Ig-like_dom"/>
</dbReference>
<dbReference type="InterPro" id="IPR003598">
    <property type="entry name" value="Ig_sub2"/>
</dbReference>
<protein>
    <submittedName>
        <fullName evidence="12">Protein CEPU-1</fullName>
    </submittedName>
</protein>
<keyword evidence="10" id="KW-1133">Transmembrane helix</keyword>
<evidence type="ECO:0000259" key="11">
    <source>
        <dbReference type="PROSITE" id="PS50835"/>
    </source>
</evidence>
<name>W8BS30_CERCA</name>
<dbReference type="OrthoDB" id="10012075at2759"/>
<reference evidence="12" key="2">
    <citation type="journal article" date="2014" name="BMC Genomics">
        <title>A genomic perspective to assessing quality of mass-reared SIT flies used in Mediterranean fruit fly (Ceratitis capitata) eradication in California.</title>
        <authorList>
            <person name="Calla B."/>
            <person name="Hall B."/>
            <person name="Hou S."/>
            <person name="Geib S.M."/>
        </authorList>
    </citation>
    <scope>NUCLEOTIDE SEQUENCE</scope>
</reference>
<dbReference type="FunFam" id="2.60.40.10:FF:000328">
    <property type="entry name" value="CLUMA_CG000981, isoform A"/>
    <property type="match status" value="1"/>
</dbReference>
<evidence type="ECO:0000256" key="8">
    <source>
        <dbReference type="ARBA" id="ARBA00023319"/>
    </source>
</evidence>
<dbReference type="InterPro" id="IPR036179">
    <property type="entry name" value="Ig-like_dom_sf"/>
</dbReference>
<keyword evidence="3" id="KW-0732">Signal</keyword>
<evidence type="ECO:0000256" key="4">
    <source>
        <dbReference type="ARBA" id="ARBA00022737"/>
    </source>
</evidence>
<feature type="transmembrane region" description="Helical" evidence="10">
    <location>
        <begin position="625"/>
        <end position="644"/>
    </location>
</feature>
<dbReference type="KEGG" id="ccat:101452415"/>
<keyword evidence="6" id="KW-1015">Disulfide bond</keyword>
<dbReference type="FunFam" id="2.60.40.10:FF:000392">
    <property type="entry name" value="CLUMA_CG000981, isoform A"/>
    <property type="match status" value="1"/>
</dbReference>
<dbReference type="InterPro" id="IPR013783">
    <property type="entry name" value="Ig-like_fold"/>
</dbReference>
<evidence type="ECO:0000313" key="12">
    <source>
        <dbReference type="EMBL" id="JAB96076.1"/>
    </source>
</evidence>
<feature type="domain" description="Ig-like" evidence="11">
    <location>
        <begin position="221"/>
        <end position="315"/>
    </location>
</feature>
<proteinExistence type="evidence at transcript level"/>
<keyword evidence="7" id="KW-0325">Glycoprotein</keyword>
<feature type="compositionally biased region" description="Gly residues" evidence="9">
    <location>
        <begin position="148"/>
        <end position="161"/>
    </location>
</feature>
<keyword evidence="8" id="KW-0393">Immunoglobulin domain</keyword>
<feature type="compositionally biased region" description="Basic and acidic residues" evidence="9">
    <location>
        <begin position="582"/>
        <end position="607"/>
    </location>
</feature>
<evidence type="ECO:0000256" key="2">
    <source>
        <dbReference type="ARBA" id="ARBA00022475"/>
    </source>
</evidence>
<feature type="region of interest" description="Disordered" evidence="9">
    <location>
        <begin position="578"/>
        <end position="607"/>
    </location>
</feature>
<evidence type="ECO:0000256" key="10">
    <source>
        <dbReference type="SAM" id="Phobius"/>
    </source>
</evidence>
<dbReference type="InterPro" id="IPR051170">
    <property type="entry name" value="Neural/epithelial_adhesion"/>
</dbReference>
<evidence type="ECO:0000256" key="9">
    <source>
        <dbReference type="SAM" id="MobiDB-lite"/>
    </source>
</evidence>
<dbReference type="PANTHER" id="PTHR12231">
    <property type="entry name" value="CTX-RELATED TYPE I TRANSMEMBRANE PROTEIN"/>
    <property type="match status" value="1"/>
</dbReference>
<keyword evidence="5 10" id="KW-0472">Membrane</keyword>
<dbReference type="EMBL" id="GAMC01010479">
    <property type="protein sequence ID" value="JAB96076.1"/>
    <property type="molecule type" value="mRNA"/>
</dbReference>
<dbReference type="GO" id="GO:0043005">
    <property type="term" value="C:neuron projection"/>
    <property type="evidence" value="ECO:0007669"/>
    <property type="project" value="TreeGrafter"/>
</dbReference>
<sequence length="646" mass="70959">MTQINFPAQRTTKSTLAARARMRTMRARTVRATVKTSKTTATTTRTKRTVMATPTVGTTTTHIMKLKRKRKIPEISLLIAAIWINSFWPWPGGGSGGNGGDAGGRIGFTPLPLAYCSHMPASVGVAAYTVDAAHMHNSDMHSHHNYDDGGGGGGGMDGGGSSASLENMAMHGMGHDGGGMPEESEERDHIAHHFEMQNHEELLEDIRDDTSVNLIPEKDLPKFGEPLQNVTIPVGREAILQCVVDNLQTYKIAWLRVDTQTILTIQNHVITKNHRMSITHAEKRAWILKIRDVKESDKGWYMCQINTDPMKSQVGYLDVVVPPDILDYPTSTDMVIREGSNVTLKCAAVGSPTPTITWRREGGEPIPLPNNSEVIAYNGSFLTITKVQRLSMGAYLCIASNGIPPTVSKRVMLIVHFPPMIWIQNQLVGAATGQNITLECQSEAYPKSINYWTKNDTIIVPGEHFASETFETGYKITMRLTINDVDTVDFGSYRCVAKNSLGDTDGTIKLYHIPQTTTVTTIAPTVALNTVPVVIAKYNNKDQRFSKKVHRTKSNAADTPSSALNNVYIGATSSLWNSQDHSAGRDHHQTPDHSNYRSDAKSATNKHDADSLTDDAIHAAASVTVTAHALLRYLCLIIFVVYLMRV</sequence>
<dbReference type="SUPFAM" id="SSF48726">
    <property type="entry name" value="Immunoglobulin"/>
    <property type="match status" value="3"/>
</dbReference>
<feature type="region of interest" description="Disordered" evidence="9">
    <location>
        <begin position="143"/>
        <end position="163"/>
    </location>
</feature>
<keyword evidence="2" id="KW-1003">Cell membrane</keyword>
<gene>
    <name evidence="12" type="primary">CEPU1</name>
</gene>
<dbReference type="Pfam" id="PF13927">
    <property type="entry name" value="Ig_3"/>
    <property type="match status" value="2"/>
</dbReference>
<evidence type="ECO:0000256" key="5">
    <source>
        <dbReference type="ARBA" id="ARBA00023136"/>
    </source>
</evidence>
<keyword evidence="4" id="KW-0677">Repeat</keyword>
<feature type="domain" description="Ig-like" evidence="11">
    <location>
        <begin position="323"/>
        <end position="408"/>
    </location>
</feature>
<dbReference type="Gene3D" id="2.60.40.10">
    <property type="entry name" value="Immunoglobulins"/>
    <property type="match status" value="3"/>
</dbReference>
<dbReference type="SMART" id="SM00408">
    <property type="entry name" value="IGc2"/>
    <property type="match status" value="3"/>
</dbReference>